<dbReference type="AlphaFoldDB" id="A0A4V3WE03"/>
<dbReference type="InterPro" id="IPR009057">
    <property type="entry name" value="Homeodomain-like_sf"/>
</dbReference>
<dbReference type="InterPro" id="IPR018062">
    <property type="entry name" value="HTH_AraC-typ_CS"/>
</dbReference>
<dbReference type="SMART" id="SM00342">
    <property type="entry name" value="HTH_ARAC"/>
    <property type="match status" value="1"/>
</dbReference>
<dbReference type="GO" id="GO:0043565">
    <property type="term" value="F:sequence-specific DNA binding"/>
    <property type="evidence" value="ECO:0007669"/>
    <property type="project" value="InterPro"/>
</dbReference>
<keyword evidence="2" id="KW-0963">Cytoplasm</keyword>
<evidence type="ECO:0000256" key="1">
    <source>
        <dbReference type="ARBA" id="ARBA00004496"/>
    </source>
</evidence>
<sequence length="539" mass="61832">MWRIGIVDDDRQVLQGIQNAIPWGELGAEWGGSALNGREGLTMVRDAQPHILITDIYMPVMNGLEMVEELRGEKYNGKVVILSGYTDFEYARQAIHLNISDYLLKPISVPTLVEVLRKVIARLAEEGNERARLDKMQQRLRLYAPYVEQEWIQSFVSGRLADSLLQNEQLPEQYRFWQSTVHVVMGLTIVRDVRVDSFSLKDLKLIGYALKNLVCEVAQETFAHYDYSELYGTYSALLIHTESDGSADRIGRDLRQLAERLIAAAEQYLRVKLRIGLGGTKTDWREIPASAEEAFRTTERDKGALWTRSFQPEAGVGVGSMPEGPMRSIPITFYQELAGAMKARRGAEAARLIDDYLKEFSKWGTTTNEYLRTVLGEMWAILAYSMYEVGIVLDEIFPYDNVYAEWSDLVGIDQSRAWFADKMERICGSDHWIVNGKHRETVEAIIRYIDEHYAEDITTADLAEQVYLSKNYLAHLFKEMMGESVNTYLTRVRMNKARELLMERKMLVYEVASKVGYQNVPYFSTLFKKYMGITPTEII</sequence>
<dbReference type="InterPro" id="IPR051552">
    <property type="entry name" value="HptR"/>
</dbReference>
<keyword evidence="12" id="KW-1185">Reference proteome</keyword>
<dbReference type="Pfam" id="PF00072">
    <property type="entry name" value="Response_reg"/>
    <property type="match status" value="1"/>
</dbReference>
<dbReference type="InterPro" id="IPR018060">
    <property type="entry name" value="HTH_AraC"/>
</dbReference>
<dbReference type="Gene3D" id="3.40.50.2300">
    <property type="match status" value="1"/>
</dbReference>
<keyword evidence="6" id="KW-0238">DNA-binding</keyword>
<evidence type="ECO:0000313" key="12">
    <source>
        <dbReference type="Proteomes" id="UP000310636"/>
    </source>
</evidence>
<dbReference type="PROSITE" id="PS50110">
    <property type="entry name" value="RESPONSE_REGULATORY"/>
    <property type="match status" value="1"/>
</dbReference>
<dbReference type="GO" id="GO:0005737">
    <property type="term" value="C:cytoplasm"/>
    <property type="evidence" value="ECO:0007669"/>
    <property type="project" value="UniProtKB-SubCell"/>
</dbReference>
<evidence type="ECO:0000259" key="9">
    <source>
        <dbReference type="PROSITE" id="PS01124"/>
    </source>
</evidence>
<dbReference type="PRINTS" id="PR00032">
    <property type="entry name" value="HTHARAC"/>
</dbReference>
<dbReference type="SMART" id="SM00448">
    <property type="entry name" value="REC"/>
    <property type="match status" value="1"/>
</dbReference>
<reference evidence="11 12" key="1">
    <citation type="submission" date="2019-04" db="EMBL/GenBank/DDBJ databases">
        <title>Cohnella sp. nov. isolated from preserved vegetables.</title>
        <authorList>
            <person name="Lin S.-Y."/>
            <person name="Hung M.-H."/>
            <person name="Young C.-C."/>
        </authorList>
    </citation>
    <scope>NUCLEOTIDE SEQUENCE [LARGE SCALE GENOMIC DNA]</scope>
    <source>
        <strain evidence="11 12">CC-MHH1044</strain>
    </source>
</reference>
<keyword evidence="5" id="KW-0805">Transcription regulation</keyword>
<comment type="subcellular location">
    <subcellularLocation>
        <location evidence="1">Cytoplasm</location>
    </subcellularLocation>
</comment>
<evidence type="ECO:0000256" key="6">
    <source>
        <dbReference type="ARBA" id="ARBA00023125"/>
    </source>
</evidence>
<gene>
    <name evidence="11" type="ORF">E6C55_25850</name>
</gene>
<dbReference type="Pfam" id="PF12833">
    <property type="entry name" value="HTH_18"/>
    <property type="match status" value="1"/>
</dbReference>
<evidence type="ECO:0000259" key="10">
    <source>
        <dbReference type="PROSITE" id="PS50110"/>
    </source>
</evidence>
<keyword evidence="3 8" id="KW-0597">Phosphoprotein</keyword>
<protein>
    <submittedName>
        <fullName evidence="11">Response regulator</fullName>
    </submittedName>
</protein>
<feature type="domain" description="Response regulatory" evidence="10">
    <location>
        <begin position="3"/>
        <end position="120"/>
    </location>
</feature>
<dbReference type="PROSITE" id="PS01124">
    <property type="entry name" value="HTH_ARAC_FAMILY_2"/>
    <property type="match status" value="1"/>
</dbReference>
<evidence type="ECO:0000256" key="8">
    <source>
        <dbReference type="PROSITE-ProRule" id="PRU00169"/>
    </source>
</evidence>
<dbReference type="GO" id="GO:0000160">
    <property type="term" value="P:phosphorelay signal transduction system"/>
    <property type="evidence" value="ECO:0007669"/>
    <property type="project" value="UniProtKB-KW"/>
</dbReference>
<dbReference type="Proteomes" id="UP000310636">
    <property type="component" value="Unassembled WGS sequence"/>
</dbReference>
<comment type="caution">
    <text evidence="11">The sequence shown here is derived from an EMBL/GenBank/DDBJ whole genome shotgun (WGS) entry which is preliminary data.</text>
</comment>
<proteinExistence type="predicted"/>
<evidence type="ECO:0000256" key="2">
    <source>
        <dbReference type="ARBA" id="ARBA00022490"/>
    </source>
</evidence>
<dbReference type="InterPro" id="IPR001789">
    <property type="entry name" value="Sig_transdc_resp-reg_receiver"/>
</dbReference>
<dbReference type="GO" id="GO:0003700">
    <property type="term" value="F:DNA-binding transcription factor activity"/>
    <property type="evidence" value="ECO:0007669"/>
    <property type="project" value="InterPro"/>
</dbReference>
<organism evidence="11 12">
    <name type="scientific">Cohnella fermenti</name>
    <dbReference type="NCBI Taxonomy" id="2565925"/>
    <lineage>
        <taxon>Bacteria</taxon>
        <taxon>Bacillati</taxon>
        <taxon>Bacillota</taxon>
        <taxon>Bacilli</taxon>
        <taxon>Bacillales</taxon>
        <taxon>Paenibacillaceae</taxon>
        <taxon>Cohnella</taxon>
    </lineage>
</organism>
<evidence type="ECO:0000313" key="11">
    <source>
        <dbReference type="EMBL" id="THF74325.1"/>
    </source>
</evidence>
<name>A0A4V3WE03_9BACL</name>
<dbReference type="PANTHER" id="PTHR42713:SF3">
    <property type="entry name" value="TRANSCRIPTIONAL REGULATORY PROTEIN HPTR"/>
    <property type="match status" value="1"/>
</dbReference>
<evidence type="ECO:0000256" key="3">
    <source>
        <dbReference type="ARBA" id="ARBA00022553"/>
    </source>
</evidence>
<accession>A0A4V3WE03</accession>
<keyword evidence="4" id="KW-0902">Two-component regulatory system</keyword>
<dbReference type="SUPFAM" id="SSF52172">
    <property type="entry name" value="CheY-like"/>
    <property type="match status" value="1"/>
</dbReference>
<evidence type="ECO:0000256" key="4">
    <source>
        <dbReference type="ARBA" id="ARBA00023012"/>
    </source>
</evidence>
<dbReference type="CDD" id="cd17536">
    <property type="entry name" value="REC_YesN-like"/>
    <property type="match status" value="1"/>
</dbReference>
<dbReference type="PROSITE" id="PS00041">
    <property type="entry name" value="HTH_ARAC_FAMILY_1"/>
    <property type="match status" value="1"/>
</dbReference>
<dbReference type="PANTHER" id="PTHR42713">
    <property type="entry name" value="HISTIDINE KINASE-RELATED"/>
    <property type="match status" value="1"/>
</dbReference>
<dbReference type="InterPro" id="IPR011006">
    <property type="entry name" value="CheY-like_superfamily"/>
</dbReference>
<evidence type="ECO:0000256" key="5">
    <source>
        <dbReference type="ARBA" id="ARBA00023015"/>
    </source>
</evidence>
<feature type="modified residue" description="4-aspartylphosphate" evidence="8">
    <location>
        <position position="55"/>
    </location>
</feature>
<dbReference type="SUPFAM" id="SSF46689">
    <property type="entry name" value="Homeodomain-like"/>
    <property type="match status" value="2"/>
</dbReference>
<feature type="domain" description="HTH araC/xylS-type" evidence="9">
    <location>
        <begin position="443"/>
        <end position="539"/>
    </location>
</feature>
<dbReference type="OrthoDB" id="342399at2"/>
<keyword evidence="7" id="KW-0804">Transcription</keyword>
<evidence type="ECO:0000256" key="7">
    <source>
        <dbReference type="ARBA" id="ARBA00023163"/>
    </source>
</evidence>
<dbReference type="InterPro" id="IPR020449">
    <property type="entry name" value="Tscrpt_reg_AraC-type_HTH"/>
</dbReference>
<dbReference type="RefSeq" id="WP_136372726.1">
    <property type="nucleotide sequence ID" value="NZ_SSOB01000042.1"/>
</dbReference>
<dbReference type="Gene3D" id="1.10.10.60">
    <property type="entry name" value="Homeodomain-like"/>
    <property type="match status" value="2"/>
</dbReference>
<dbReference type="EMBL" id="SSOB01000042">
    <property type="protein sequence ID" value="THF74325.1"/>
    <property type="molecule type" value="Genomic_DNA"/>
</dbReference>